<sequence length="138" mass="15068">MEGDVMGRYAMNAMGCTRASLGLIYSEGCGPDSLRGQAKHARLSVPIWCQPWLDPAMGLTAMSTMSYLHHNKECGRVNSRQIQQEMLRMDCGPPGRIGKAEQSTTNYSTIYAAVHGPPVGRIAPVPRQSVGQHPRIKS</sequence>
<accession>A0A0L0W508</accession>
<evidence type="ECO:0000313" key="1">
    <source>
        <dbReference type="EMBL" id="KNF06608.1"/>
    </source>
</evidence>
<name>A0A0L0W508_9BASI</name>
<reference evidence="2" key="1">
    <citation type="submission" date="2014-03" db="EMBL/GenBank/DDBJ databases">
        <title>The Genome Sequence of Puccinia striiformis f. sp. tritici PST-78.</title>
        <authorList>
            <consortium name="The Broad Institute Genome Sequencing Platform"/>
            <person name="Cuomo C."/>
            <person name="Hulbert S."/>
            <person name="Chen X."/>
            <person name="Walker B."/>
            <person name="Young S.K."/>
            <person name="Zeng Q."/>
            <person name="Gargeya S."/>
            <person name="Fitzgerald M."/>
            <person name="Haas B."/>
            <person name="Abouelleil A."/>
            <person name="Alvarado L."/>
            <person name="Arachchi H.M."/>
            <person name="Berlin A.M."/>
            <person name="Chapman S.B."/>
            <person name="Goldberg J."/>
            <person name="Griggs A."/>
            <person name="Gujja S."/>
            <person name="Hansen M."/>
            <person name="Howarth C."/>
            <person name="Imamovic A."/>
            <person name="Larimer J."/>
            <person name="McCowan C."/>
            <person name="Montmayeur A."/>
            <person name="Murphy C."/>
            <person name="Neiman D."/>
            <person name="Pearson M."/>
            <person name="Priest M."/>
            <person name="Roberts A."/>
            <person name="Saif S."/>
            <person name="Shea T."/>
            <person name="Sisk P."/>
            <person name="Sykes S."/>
            <person name="Wortman J."/>
            <person name="Nusbaum C."/>
            <person name="Birren B."/>
        </authorList>
    </citation>
    <scope>NUCLEOTIDE SEQUENCE [LARGE SCALE GENOMIC DNA]</scope>
    <source>
        <strain evidence="2">race PST-78</strain>
    </source>
</reference>
<proteinExistence type="predicted"/>
<dbReference type="EMBL" id="AJIL01000003">
    <property type="protein sequence ID" value="KNF06608.1"/>
    <property type="molecule type" value="Genomic_DNA"/>
</dbReference>
<gene>
    <name evidence="1" type="ORF">PSTG_00482</name>
</gene>
<dbReference type="Proteomes" id="UP000054564">
    <property type="component" value="Unassembled WGS sequence"/>
</dbReference>
<comment type="caution">
    <text evidence="1">The sequence shown here is derived from an EMBL/GenBank/DDBJ whole genome shotgun (WGS) entry which is preliminary data.</text>
</comment>
<evidence type="ECO:0000313" key="2">
    <source>
        <dbReference type="Proteomes" id="UP000054564"/>
    </source>
</evidence>
<keyword evidence="2" id="KW-1185">Reference proteome</keyword>
<protein>
    <submittedName>
        <fullName evidence="1">Uncharacterized protein</fullName>
    </submittedName>
</protein>
<dbReference type="AlphaFoldDB" id="A0A0L0W508"/>
<organism evidence="1 2">
    <name type="scientific">Puccinia striiformis f. sp. tritici PST-78</name>
    <dbReference type="NCBI Taxonomy" id="1165861"/>
    <lineage>
        <taxon>Eukaryota</taxon>
        <taxon>Fungi</taxon>
        <taxon>Dikarya</taxon>
        <taxon>Basidiomycota</taxon>
        <taxon>Pucciniomycotina</taxon>
        <taxon>Pucciniomycetes</taxon>
        <taxon>Pucciniales</taxon>
        <taxon>Pucciniaceae</taxon>
        <taxon>Puccinia</taxon>
    </lineage>
</organism>